<dbReference type="AlphaFoldDB" id="A0A059B2T9"/>
<gene>
    <name evidence="1" type="ORF">EUGRSUZ_H02677</name>
</gene>
<protein>
    <submittedName>
        <fullName evidence="1">Uncharacterized protein</fullName>
    </submittedName>
</protein>
<sequence>MAILFFGFYILDPNQNNDSRAFAWCYSSARVTVGFSNLLGLRWHCESQHAPIGPMLNCHWRFHCLFDHWDI</sequence>
<accession>A0A059B2T9</accession>
<dbReference type="EMBL" id="KK198760">
    <property type="protein sequence ID" value="KCW59950.1"/>
    <property type="molecule type" value="Genomic_DNA"/>
</dbReference>
<dbReference type="InParanoid" id="A0A059B2T9"/>
<proteinExistence type="predicted"/>
<organism evidence="1">
    <name type="scientific">Eucalyptus grandis</name>
    <name type="common">Flooded gum</name>
    <dbReference type="NCBI Taxonomy" id="71139"/>
    <lineage>
        <taxon>Eukaryota</taxon>
        <taxon>Viridiplantae</taxon>
        <taxon>Streptophyta</taxon>
        <taxon>Embryophyta</taxon>
        <taxon>Tracheophyta</taxon>
        <taxon>Spermatophyta</taxon>
        <taxon>Magnoliopsida</taxon>
        <taxon>eudicotyledons</taxon>
        <taxon>Gunneridae</taxon>
        <taxon>Pentapetalae</taxon>
        <taxon>rosids</taxon>
        <taxon>malvids</taxon>
        <taxon>Myrtales</taxon>
        <taxon>Myrtaceae</taxon>
        <taxon>Myrtoideae</taxon>
        <taxon>Eucalypteae</taxon>
        <taxon>Eucalyptus</taxon>
    </lineage>
</organism>
<dbReference type="Gramene" id="KCW59950">
    <property type="protein sequence ID" value="KCW59950"/>
    <property type="gene ID" value="EUGRSUZ_H02677"/>
</dbReference>
<name>A0A059B2T9_EUCGR</name>
<evidence type="ECO:0000313" key="1">
    <source>
        <dbReference type="EMBL" id="KCW59950.1"/>
    </source>
</evidence>
<reference evidence="1" key="1">
    <citation type="submission" date="2013-07" db="EMBL/GenBank/DDBJ databases">
        <title>The genome of Eucalyptus grandis.</title>
        <authorList>
            <person name="Schmutz J."/>
            <person name="Hayes R."/>
            <person name="Myburg A."/>
            <person name="Tuskan G."/>
            <person name="Grattapaglia D."/>
            <person name="Rokhsar D.S."/>
        </authorList>
    </citation>
    <scope>NUCLEOTIDE SEQUENCE</scope>
    <source>
        <tissue evidence="1">Leaf extractions</tissue>
    </source>
</reference>